<feature type="domain" description="DUF3821" evidence="1">
    <location>
        <begin position="78"/>
        <end position="251"/>
    </location>
</feature>
<dbReference type="Pfam" id="PF12863">
    <property type="entry name" value="DUF3821"/>
    <property type="match status" value="1"/>
</dbReference>
<dbReference type="InterPro" id="IPR024277">
    <property type="entry name" value="DUF3821"/>
</dbReference>
<reference evidence="2 3" key="1">
    <citation type="submission" date="2020-05" db="EMBL/GenBank/DDBJ databases">
        <title>Isolation and characterization of methanoarchaea from a cold seep at offshore SW Taiwan.</title>
        <authorList>
            <person name="Chen Y.-W."/>
            <person name="Chen S.-C."/>
            <person name="Lai M.-C."/>
        </authorList>
    </citation>
    <scope>NUCLEOTIDE SEQUENCE [LARGE SCALE GENOMIC DNA]</scope>
    <source>
        <strain evidence="2 3">YWC-01</strain>
    </source>
</reference>
<evidence type="ECO:0000313" key="2">
    <source>
        <dbReference type="EMBL" id="MDV4342275.1"/>
    </source>
</evidence>
<protein>
    <submittedName>
        <fullName evidence="2">DUF3821 domain-containing protein</fullName>
    </submittedName>
</protein>
<accession>A0ABU3Z0E6</accession>
<dbReference type="RefSeq" id="WP_292382521.1">
    <property type="nucleotide sequence ID" value="NZ_JABFFQ010000001.1"/>
</dbReference>
<gene>
    <name evidence="2" type="ORF">HL657_03630</name>
</gene>
<organism evidence="2 3">
    <name type="scientific">Methanoculleus nereidis</name>
    <dbReference type="NCBI Taxonomy" id="2735141"/>
    <lineage>
        <taxon>Archaea</taxon>
        <taxon>Methanobacteriati</taxon>
        <taxon>Methanobacteriota</taxon>
        <taxon>Stenosarchaea group</taxon>
        <taxon>Methanomicrobia</taxon>
        <taxon>Methanomicrobiales</taxon>
        <taxon>Methanomicrobiaceae</taxon>
        <taxon>Methanoculleus</taxon>
    </lineage>
</organism>
<sequence>MIKRTAFLAAVAVVLLAMLAASPATARSVYNGDTIYVGEESLDLSPVFNAPPVVLSGEGDLPDQPGCETTASYETLSVSSGTLVYYSSISTPSSGTVGQTIAVADVSKFELTASAVGTATGTWYAFTDGTPLFDPSRAAGVVFIEIPATGLDVLLNGTTTSVNGRSVSRSNDIQFRIVHNVGPLPDAAMEIRVTTPGGGTLTVFEGVDLRGVGLAGSQQNITAPIPLQNAGAGTYTAQAVWPAVSDFYGKGFDTNTVAFEVITSQLFLSTNKETVIRGNSFTVTVAGEPNRDYRLSVRDVAGLDPGEYPVIAPGQVGVTTITPAEASLTTTAAGTRSVQFNTNQSTHNRAFSICVEDLADATLYDEVTVWVEKGSVTVMASGIGAYTIGEEIVFSGTNTESDTTYLFLTGPNLDGNGVRLEETSVKVRTGDGSTFTRATVAPDDTWSYRWNTADLDRILDAGIFTIYAASQPCARGDLGDARYSTASFLLQSPTLTAEASGPTLVPGDEYRIGGTATGAPGSVQVWIIGPDCRILGVPVRVDADGTFEYVLEGTETGKFVQSSPYYVVVQHPLTRNEFEVFANDTGFLFAPGMGPVDITNPPVSDAVNTLLGAFDPRYVDDIYTKSMFSVVKESWIWIDRIDDQAHGEPFIITGGTSYPAGTALAYQITAEEGGVRILSGEVVVTDGGEWSFDLATVLEPGSYSVRVVSPDGLVSETMPFNVCDNIIHPVTPAGATYRIESIRMSPPLGELSPGGSLALAAVIDTPWAEHLAGLEFSTDLEDPYWSYDIELDRVTVYTGSRYSRSFGLSAFELDYGQDVRLRISLDGIVPEGKAESPVLLGLLERNAKGEVVPKSGYCLLFTPGVDGPCLTLSPGWNFISIPRPLAAGNDTAAIFAGVDTDRHSALRYDTASGTWIPLQETDRIAPLEGIWIYSAGPATVPLTLSTELPLPPSERTLVAGWNAVGITGTTPPAARDALLSVDGQWTTLIGFDAGTQVFETAIVNDGSGEYADNRSVYPGRGYWLYMTGPGTLCAIGA</sequence>
<evidence type="ECO:0000259" key="1">
    <source>
        <dbReference type="Pfam" id="PF12863"/>
    </source>
</evidence>
<dbReference type="Proteomes" id="UP001273768">
    <property type="component" value="Unassembled WGS sequence"/>
</dbReference>
<comment type="caution">
    <text evidence="2">The sequence shown here is derived from an EMBL/GenBank/DDBJ whole genome shotgun (WGS) entry which is preliminary data.</text>
</comment>
<name>A0ABU3Z0E6_9EURY</name>
<evidence type="ECO:0000313" key="3">
    <source>
        <dbReference type="Proteomes" id="UP001273768"/>
    </source>
</evidence>
<proteinExistence type="predicted"/>
<keyword evidence="3" id="KW-1185">Reference proteome</keyword>
<dbReference type="EMBL" id="JABFFQ010000001">
    <property type="protein sequence ID" value="MDV4342275.1"/>
    <property type="molecule type" value="Genomic_DNA"/>
</dbReference>